<dbReference type="Proteomes" id="UP001157418">
    <property type="component" value="Unassembled WGS sequence"/>
</dbReference>
<feature type="region of interest" description="Disordered" evidence="1">
    <location>
        <begin position="303"/>
        <end position="356"/>
    </location>
</feature>
<comment type="caution">
    <text evidence="3">The sequence shown here is derived from an EMBL/GenBank/DDBJ whole genome shotgun (WGS) entry which is preliminary data.</text>
</comment>
<sequence>MGGGDADVAANKWSVTTTVGVWALTGGRHENNFKVPRIKSNYIIRYRQLLIFSNKNTETRENCYVTGVAVLEPKPPSNTAHFPKTVRNSKDLHQPGLNTRRHSPTPELPPLSALPAMNTLSVTHISSACSSSTLPKLKPLYTLHHHPYININQKRRIRNGRCRAELIHDAPFVVAIGACVLNSLVFPLPVSPNDDEDGESVIDSADARFAVMGIISFIPYFNWMSWVFAWMDTGDKRYAVYAIIYLAPYLRTNLSLSPDESWLPIASILLCILHIQLEASIKNGDLQGFQLFNRASRNKFSEKDVRISEQGRRKDEQKLPSSNDESRNMISGWGIPKKPAKKADHLDEEGDEGEKH</sequence>
<evidence type="ECO:0000313" key="3">
    <source>
        <dbReference type="EMBL" id="CAH1415379.1"/>
    </source>
</evidence>
<proteinExistence type="predicted"/>
<organism evidence="3 4">
    <name type="scientific">Lactuca virosa</name>
    <dbReference type="NCBI Taxonomy" id="75947"/>
    <lineage>
        <taxon>Eukaryota</taxon>
        <taxon>Viridiplantae</taxon>
        <taxon>Streptophyta</taxon>
        <taxon>Embryophyta</taxon>
        <taxon>Tracheophyta</taxon>
        <taxon>Spermatophyta</taxon>
        <taxon>Magnoliopsida</taxon>
        <taxon>eudicotyledons</taxon>
        <taxon>Gunneridae</taxon>
        <taxon>Pentapetalae</taxon>
        <taxon>asterids</taxon>
        <taxon>campanulids</taxon>
        <taxon>Asterales</taxon>
        <taxon>Asteraceae</taxon>
        <taxon>Cichorioideae</taxon>
        <taxon>Cichorieae</taxon>
        <taxon>Lactucinae</taxon>
        <taxon>Lactuca</taxon>
    </lineage>
</organism>
<keyword evidence="2" id="KW-0472">Membrane</keyword>
<accession>A0AAU9LPR5</accession>
<name>A0AAU9LPR5_9ASTR</name>
<feature type="transmembrane region" description="Helical" evidence="2">
    <location>
        <begin position="166"/>
        <end position="189"/>
    </location>
</feature>
<keyword evidence="2" id="KW-1133">Transmembrane helix</keyword>
<dbReference type="PANTHER" id="PTHR36804">
    <property type="entry name" value="OSJNBA0013K16.11 PROTEIN"/>
    <property type="match status" value="1"/>
</dbReference>
<feature type="region of interest" description="Disordered" evidence="1">
    <location>
        <begin position="75"/>
        <end position="108"/>
    </location>
</feature>
<dbReference type="AlphaFoldDB" id="A0AAU9LPR5"/>
<keyword evidence="4" id="KW-1185">Reference proteome</keyword>
<protein>
    <submittedName>
        <fullName evidence="3">Uncharacterized protein</fullName>
    </submittedName>
</protein>
<evidence type="ECO:0000256" key="2">
    <source>
        <dbReference type="SAM" id="Phobius"/>
    </source>
</evidence>
<dbReference type="EMBL" id="CAKMRJ010000001">
    <property type="protein sequence ID" value="CAH1415379.1"/>
    <property type="molecule type" value="Genomic_DNA"/>
</dbReference>
<evidence type="ECO:0000256" key="1">
    <source>
        <dbReference type="SAM" id="MobiDB-lite"/>
    </source>
</evidence>
<feature type="compositionally biased region" description="Acidic residues" evidence="1">
    <location>
        <begin position="346"/>
        <end position="356"/>
    </location>
</feature>
<dbReference type="PANTHER" id="PTHR36804:SF1">
    <property type="entry name" value="OS04G0585600 PROTEIN"/>
    <property type="match status" value="1"/>
</dbReference>
<keyword evidence="2" id="KW-0812">Transmembrane</keyword>
<evidence type="ECO:0000313" key="4">
    <source>
        <dbReference type="Proteomes" id="UP001157418"/>
    </source>
</evidence>
<feature type="transmembrane region" description="Helical" evidence="2">
    <location>
        <begin position="209"/>
        <end position="231"/>
    </location>
</feature>
<feature type="compositionally biased region" description="Basic and acidic residues" evidence="1">
    <location>
        <begin position="303"/>
        <end position="318"/>
    </location>
</feature>
<gene>
    <name evidence="3" type="ORF">LVIROSA_LOCUS3232</name>
</gene>
<reference evidence="3 4" key="1">
    <citation type="submission" date="2022-01" db="EMBL/GenBank/DDBJ databases">
        <authorList>
            <person name="Xiong W."/>
            <person name="Schranz E."/>
        </authorList>
    </citation>
    <scope>NUCLEOTIDE SEQUENCE [LARGE SCALE GENOMIC DNA]</scope>
</reference>